<organism evidence="5 6">
    <name type="scientific">Diabrotica balteata</name>
    <name type="common">Banded cucumber beetle</name>
    <dbReference type="NCBI Taxonomy" id="107213"/>
    <lineage>
        <taxon>Eukaryota</taxon>
        <taxon>Metazoa</taxon>
        <taxon>Ecdysozoa</taxon>
        <taxon>Arthropoda</taxon>
        <taxon>Hexapoda</taxon>
        <taxon>Insecta</taxon>
        <taxon>Pterygota</taxon>
        <taxon>Neoptera</taxon>
        <taxon>Endopterygota</taxon>
        <taxon>Coleoptera</taxon>
        <taxon>Polyphaga</taxon>
        <taxon>Cucujiformia</taxon>
        <taxon>Chrysomeloidea</taxon>
        <taxon>Chrysomelidae</taxon>
        <taxon>Galerucinae</taxon>
        <taxon>Diabroticina</taxon>
        <taxon>Diabroticites</taxon>
        <taxon>Diabrotica</taxon>
    </lineage>
</organism>
<proteinExistence type="predicted"/>
<evidence type="ECO:0000256" key="3">
    <source>
        <dbReference type="SAM" id="SignalP"/>
    </source>
</evidence>
<dbReference type="Pfam" id="PF00188">
    <property type="entry name" value="CAP"/>
    <property type="match status" value="1"/>
</dbReference>
<dbReference type="Gene3D" id="1.10.10.740">
    <property type="entry name" value="Crisp domain"/>
    <property type="match status" value="1"/>
</dbReference>
<sequence>MKTTMMLSLIIIIIAIQTTTEFGNYNPNRKPKVMGDLIPLRMLDPRRVNLQKKIVLYHNFFRSRVQPPAANMLRMKYNHQAARAAQRWADACKFLTHDSIPGRHVQNYGACGQNIFVATHKVPWFFAVQTWWLEKDLFKFGRRNNLTIIGHYTQMVWAATHQVGCGIAKCTVQSNSIAFKTTTFYNYVCNYCPIGNHPGRLGRPYVRGKSCGLCKKNCHKKLCTNACYAADQYSNCKQLYKTFPTWLCNSHTTREGIERRNSCLATCTCKNKIYTRF</sequence>
<dbReference type="SUPFAM" id="SSF55797">
    <property type="entry name" value="PR-1-like"/>
    <property type="match status" value="1"/>
</dbReference>
<name>A0A9N9SQ50_DIABA</name>
<dbReference type="InterPro" id="IPR002413">
    <property type="entry name" value="V5_allergen-like"/>
</dbReference>
<evidence type="ECO:0000256" key="1">
    <source>
        <dbReference type="ARBA" id="ARBA00004613"/>
    </source>
</evidence>
<dbReference type="GO" id="GO:0005576">
    <property type="term" value="C:extracellular region"/>
    <property type="evidence" value="ECO:0007669"/>
    <property type="project" value="UniProtKB-SubCell"/>
</dbReference>
<comment type="subcellular location">
    <subcellularLocation>
        <location evidence="1">Secreted</location>
    </subcellularLocation>
</comment>
<accession>A0A9N9SQ50</accession>
<dbReference type="InterPro" id="IPR014044">
    <property type="entry name" value="CAP_dom"/>
</dbReference>
<dbReference type="InterPro" id="IPR001283">
    <property type="entry name" value="CRISP-related"/>
</dbReference>
<dbReference type="PRINTS" id="PR00837">
    <property type="entry name" value="V5TPXLIKE"/>
</dbReference>
<protein>
    <recommendedName>
        <fullName evidence="4">SCP domain-containing protein</fullName>
    </recommendedName>
</protein>
<dbReference type="PANTHER" id="PTHR10334">
    <property type="entry name" value="CYSTEINE-RICH SECRETORY PROTEIN-RELATED"/>
    <property type="match status" value="1"/>
</dbReference>
<dbReference type="InterPro" id="IPR018244">
    <property type="entry name" value="Allrgn_V5/Tpx1_CS"/>
</dbReference>
<dbReference type="Proteomes" id="UP001153709">
    <property type="component" value="Chromosome 1"/>
</dbReference>
<reference evidence="5" key="1">
    <citation type="submission" date="2022-01" db="EMBL/GenBank/DDBJ databases">
        <authorList>
            <person name="King R."/>
        </authorList>
    </citation>
    <scope>NUCLEOTIDE SEQUENCE</scope>
</reference>
<gene>
    <name evidence="5" type="ORF">DIABBA_LOCUS274</name>
</gene>
<dbReference type="SUPFAM" id="SSF57546">
    <property type="entry name" value="Crisp domain-like"/>
    <property type="match status" value="1"/>
</dbReference>
<dbReference type="InterPro" id="IPR035940">
    <property type="entry name" value="CAP_sf"/>
</dbReference>
<evidence type="ECO:0000256" key="2">
    <source>
        <dbReference type="ARBA" id="ARBA00022525"/>
    </source>
</evidence>
<feature type="signal peptide" evidence="3">
    <location>
        <begin position="1"/>
        <end position="20"/>
    </location>
</feature>
<dbReference type="AlphaFoldDB" id="A0A9N9SQ50"/>
<feature type="chain" id="PRO_5040390433" description="SCP domain-containing protein" evidence="3">
    <location>
        <begin position="21"/>
        <end position="277"/>
    </location>
</feature>
<dbReference type="OrthoDB" id="337038at2759"/>
<keyword evidence="6" id="KW-1185">Reference proteome</keyword>
<evidence type="ECO:0000313" key="5">
    <source>
        <dbReference type="EMBL" id="CAG9826131.1"/>
    </source>
</evidence>
<dbReference type="SMART" id="SM00198">
    <property type="entry name" value="SCP"/>
    <property type="match status" value="1"/>
</dbReference>
<keyword evidence="3" id="KW-0732">Signal</keyword>
<keyword evidence="2" id="KW-0964">Secreted</keyword>
<dbReference type="PROSITE" id="PS01009">
    <property type="entry name" value="CRISP_1"/>
    <property type="match status" value="1"/>
</dbReference>
<dbReference type="InterPro" id="IPR042076">
    <property type="entry name" value="Crisp-like_dom"/>
</dbReference>
<dbReference type="PRINTS" id="PR00838">
    <property type="entry name" value="V5ALLERGEN"/>
</dbReference>
<feature type="domain" description="SCP" evidence="4">
    <location>
        <begin position="49"/>
        <end position="199"/>
    </location>
</feature>
<dbReference type="EMBL" id="OU898276">
    <property type="protein sequence ID" value="CAG9826131.1"/>
    <property type="molecule type" value="Genomic_DNA"/>
</dbReference>
<dbReference type="Gene3D" id="3.40.33.10">
    <property type="entry name" value="CAP"/>
    <property type="match status" value="1"/>
</dbReference>
<evidence type="ECO:0000259" key="4">
    <source>
        <dbReference type="SMART" id="SM00198"/>
    </source>
</evidence>
<dbReference type="Pfam" id="PF08562">
    <property type="entry name" value="Crisp"/>
    <property type="match status" value="1"/>
</dbReference>
<dbReference type="InterPro" id="IPR013871">
    <property type="entry name" value="Cysteine_rich_secretory"/>
</dbReference>
<evidence type="ECO:0000313" key="6">
    <source>
        <dbReference type="Proteomes" id="UP001153709"/>
    </source>
</evidence>